<accession>G2FJ42</accession>
<keyword evidence="2" id="KW-1185">Reference proteome</keyword>
<evidence type="ECO:0000313" key="2">
    <source>
        <dbReference type="Proteomes" id="UP000005167"/>
    </source>
</evidence>
<reference evidence="1 2" key="1">
    <citation type="journal article" date="2011" name="ISME J.">
        <title>The endosymbionts of the deep-sea tubeworms Riftia pachyptila and Tevnia jerichonana share an identical physiology as revealed by proteogenomic analyses.</title>
        <authorList>
            <person name="Gardebrecht A."/>
            <person name="Markert S."/>
            <person name="Felbeck H."/>
            <person name="Thuermer A."/>
            <person name="Albrecht D."/>
            <person name="Wollherr A."/>
            <person name="Kabisch J."/>
            <person name="Lehmann R."/>
            <person name="Daniel R."/>
            <person name="Liesegang H."/>
            <person name="Hecker M."/>
            <person name="Sievert S.M."/>
            <person name="Schweder T."/>
        </authorList>
    </citation>
    <scope>NUCLEOTIDE SEQUENCE [LARGE SCALE GENOMIC DNA]</scope>
</reference>
<dbReference type="AlphaFoldDB" id="G2FJ42"/>
<dbReference type="eggNOG" id="ENOG50333DE">
    <property type="taxonomic scope" value="Bacteria"/>
</dbReference>
<proteinExistence type="predicted"/>
<organism evidence="1 2">
    <name type="scientific">endosymbiont of Tevnia jerichonana</name>
    <name type="common">vent Tica</name>
    <dbReference type="NCBI Taxonomy" id="1049564"/>
    <lineage>
        <taxon>Bacteria</taxon>
        <taxon>Pseudomonadati</taxon>
        <taxon>Pseudomonadota</taxon>
        <taxon>Gammaproteobacteria</taxon>
        <taxon>sulfur-oxidizing symbionts</taxon>
    </lineage>
</organism>
<gene>
    <name evidence="1" type="ORF">TevJSym_bj00140</name>
</gene>
<comment type="caution">
    <text evidence="1">The sequence shown here is derived from an EMBL/GenBank/DDBJ whole genome shotgun (WGS) entry which is preliminary data.</text>
</comment>
<protein>
    <recommendedName>
        <fullName evidence="3">Glutamate-ammonia-ligase adenylyltransferase</fullName>
    </recommendedName>
</protein>
<dbReference type="Proteomes" id="UP000005167">
    <property type="component" value="Unassembled WGS sequence"/>
</dbReference>
<name>G2FJ42_9GAMM</name>
<evidence type="ECO:0000313" key="1">
    <source>
        <dbReference type="EMBL" id="EGW53186.1"/>
    </source>
</evidence>
<evidence type="ECO:0008006" key="3">
    <source>
        <dbReference type="Google" id="ProtNLM"/>
    </source>
</evidence>
<dbReference type="EMBL" id="AFZB01000036">
    <property type="protein sequence ID" value="EGW53186.1"/>
    <property type="molecule type" value="Genomic_DNA"/>
</dbReference>
<sequence length="130" mass="14948">MVFLVLLVLGLALLFGYESPKVSELNQRLAADPELNSFSYRFRVVRLDGRKAVMSTPRSTEVPVERILHLLFDDLTSRQTSGPRFQQAQRELARIQTKARDMVLADPAVERVSWELDRDWLMQHGVQLVP</sequence>